<gene>
    <name evidence="2" type="ORF">Airi02_089000</name>
</gene>
<dbReference type="EMBL" id="BSTK01000018">
    <property type="protein sequence ID" value="GLY90971.1"/>
    <property type="molecule type" value="Genomic_DNA"/>
</dbReference>
<sequence>MLGYFIGSLDRRCRSAIQLNRRRAAAEANKSCALYADEKEGGGYQQKCGGTSLILTEEKRNDRQYGEDRSDEEGDNPLPPPERLARI</sequence>
<protein>
    <submittedName>
        <fullName evidence="2">Uncharacterized protein</fullName>
    </submittedName>
</protein>
<feature type="compositionally biased region" description="Basic and acidic residues" evidence="1">
    <location>
        <begin position="58"/>
        <end position="68"/>
    </location>
</feature>
<feature type="compositionally biased region" description="Pro residues" evidence="1">
    <location>
        <begin position="77"/>
        <end position="87"/>
    </location>
</feature>
<name>A0A9W6S9K9_9ACTN</name>
<feature type="region of interest" description="Disordered" evidence="1">
    <location>
        <begin position="58"/>
        <end position="87"/>
    </location>
</feature>
<organism evidence="2 3">
    <name type="scientific">Actinoallomurus iriomotensis</name>
    <dbReference type="NCBI Taxonomy" id="478107"/>
    <lineage>
        <taxon>Bacteria</taxon>
        <taxon>Bacillati</taxon>
        <taxon>Actinomycetota</taxon>
        <taxon>Actinomycetes</taxon>
        <taxon>Streptosporangiales</taxon>
        <taxon>Thermomonosporaceae</taxon>
        <taxon>Actinoallomurus</taxon>
    </lineage>
</organism>
<dbReference type="AlphaFoldDB" id="A0A9W6S9K9"/>
<accession>A0A9W6S9K9</accession>
<reference evidence="2" key="1">
    <citation type="submission" date="2023-03" db="EMBL/GenBank/DDBJ databases">
        <title>Actinoallomurus iriomotensis NBRC 103684.</title>
        <authorList>
            <person name="Ichikawa N."/>
            <person name="Sato H."/>
            <person name="Tonouchi N."/>
        </authorList>
    </citation>
    <scope>NUCLEOTIDE SEQUENCE</scope>
    <source>
        <strain evidence="2">NBRC 103684</strain>
    </source>
</reference>
<evidence type="ECO:0000313" key="2">
    <source>
        <dbReference type="EMBL" id="GLY90971.1"/>
    </source>
</evidence>
<dbReference type="Proteomes" id="UP001165074">
    <property type="component" value="Unassembled WGS sequence"/>
</dbReference>
<evidence type="ECO:0000256" key="1">
    <source>
        <dbReference type="SAM" id="MobiDB-lite"/>
    </source>
</evidence>
<comment type="caution">
    <text evidence="2">The sequence shown here is derived from an EMBL/GenBank/DDBJ whole genome shotgun (WGS) entry which is preliminary data.</text>
</comment>
<evidence type="ECO:0000313" key="3">
    <source>
        <dbReference type="Proteomes" id="UP001165074"/>
    </source>
</evidence>
<proteinExistence type="predicted"/>
<keyword evidence="3" id="KW-1185">Reference proteome</keyword>